<dbReference type="AlphaFoldDB" id="A0A835FQF0"/>
<evidence type="ECO:0000256" key="3">
    <source>
        <dbReference type="SAM" id="MobiDB-lite"/>
    </source>
</evidence>
<sequence length="304" mass="34548">MLKIDGYTRTLDAHNGRRPSFNSRPFRAGGRTWHVSYRPMGSTHHPENTDSIAVYLALDDVVDETVNAQATFSLLDQDEKPVHTHSWTTRMNNFSKSRDRAFGHERFIEREALERSEYLKDDRFATPSPAVPDSDMHRHLGGLLSTGEGSDVKLRVGDETFSAHRLVLTARSPVFRAALYGPMREGTTTDAIRIDDMEAQVFQALLVFVYTDTWPEVEQEDEPVMSQHLLVAADRYGLERLRLMCEDKLIGHIDSNSVAALVSLADRHHCPRLKKACFRFLTTPAALLVRALVTWSVRRFGIQR</sequence>
<protein>
    <submittedName>
        <fullName evidence="6">Uncharacterized protein</fullName>
    </submittedName>
</protein>
<dbReference type="Pfam" id="PF24570">
    <property type="entry name" value="BACK_BPM_SPOP"/>
    <property type="match status" value="1"/>
</dbReference>
<dbReference type="OrthoDB" id="679613at2759"/>
<reference evidence="6" key="1">
    <citation type="submission" date="2020-07" db="EMBL/GenBank/DDBJ databases">
        <title>Genome sequence and genetic diversity analysis of an under-domesticated orphan crop, white fonio (Digitaria exilis).</title>
        <authorList>
            <person name="Bennetzen J.L."/>
            <person name="Chen S."/>
            <person name="Ma X."/>
            <person name="Wang X."/>
            <person name="Yssel A.E.J."/>
            <person name="Chaluvadi S.R."/>
            <person name="Johnson M."/>
            <person name="Gangashetty P."/>
            <person name="Hamidou F."/>
            <person name="Sanogo M.D."/>
            <person name="Zwaenepoel A."/>
            <person name="Wallace J."/>
            <person name="Van De Peer Y."/>
            <person name="Van Deynze A."/>
        </authorList>
    </citation>
    <scope>NUCLEOTIDE SEQUENCE</scope>
    <source>
        <tissue evidence="6">Leaves</tissue>
    </source>
</reference>
<evidence type="ECO:0000259" key="4">
    <source>
        <dbReference type="PROSITE" id="PS50097"/>
    </source>
</evidence>
<evidence type="ECO:0000256" key="2">
    <source>
        <dbReference type="ARBA" id="ARBA00010846"/>
    </source>
</evidence>
<name>A0A835FQF0_9POAL</name>
<evidence type="ECO:0000259" key="5">
    <source>
        <dbReference type="PROSITE" id="PS50144"/>
    </source>
</evidence>
<feature type="domain" description="MATH" evidence="5">
    <location>
        <begin position="1"/>
        <end position="130"/>
    </location>
</feature>
<dbReference type="SUPFAM" id="SSF54695">
    <property type="entry name" value="POZ domain"/>
    <property type="match status" value="1"/>
</dbReference>
<comment type="similarity">
    <text evidence="2">Belongs to the Tdpoz family.</text>
</comment>
<dbReference type="InterPro" id="IPR045005">
    <property type="entry name" value="BPM1-6"/>
</dbReference>
<dbReference type="InterPro" id="IPR011333">
    <property type="entry name" value="SKP1/BTB/POZ_sf"/>
</dbReference>
<dbReference type="InterPro" id="IPR000210">
    <property type="entry name" value="BTB/POZ_dom"/>
</dbReference>
<dbReference type="InterPro" id="IPR056423">
    <property type="entry name" value="BACK_BPM_SPOP"/>
</dbReference>
<comment type="pathway">
    <text evidence="1">Protein modification; protein ubiquitination.</text>
</comment>
<proteinExistence type="inferred from homology"/>
<dbReference type="InterPro" id="IPR002083">
    <property type="entry name" value="MATH/TRAF_dom"/>
</dbReference>
<keyword evidence="7" id="KW-1185">Reference proteome</keyword>
<organism evidence="6 7">
    <name type="scientific">Digitaria exilis</name>
    <dbReference type="NCBI Taxonomy" id="1010633"/>
    <lineage>
        <taxon>Eukaryota</taxon>
        <taxon>Viridiplantae</taxon>
        <taxon>Streptophyta</taxon>
        <taxon>Embryophyta</taxon>
        <taxon>Tracheophyta</taxon>
        <taxon>Spermatophyta</taxon>
        <taxon>Magnoliopsida</taxon>
        <taxon>Liliopsida</taxon>
        <taxon>Poales</taxon>
        <taxon>Poaceae</taxon>
        <taxon>PACMAD clade</taxon>
        <taxon>Panicoideae</taxon>
        <taxon>Panicodae</taxon>
        <taxon>Paniceae</taxon>
        <taxon>Anthephorinae</taxon>
        <taxon>Digitaria</taxon>
    </lineage>
</organism>
<dbReference type="CDD" id="cd18280">
    <property type="entry name" value="BTB_POZ_BPM_plant"/>
    <property type="match status" value="1"/>
</dbReference>
<comment type="caution">
    <text evidence="6">The sequence shown here is derived from an EMBL/GenBank/DDBJ whole genome shotgun (WGS) entry which is preliminary data.</text>
</comment>
<dbReference type="PANTHER" id="PTHR26379">
    <property type="entry name" value="BTB/POZ AND MATH DOMAIN-CONTAINING PROTEIN 1"/>
    <property type="match status" value="1"/>
</dbReference>
<dbReference type="PROSITE" id="PS50097">
    <property type="entry name" value="BTB"/>
    <property type="match status" value="1"/>
</dbReference>
<dbReference type="SUPFAM" id="SSF49599">
    <property type="entry name" value="TRAF domain-like"/>
    <property type="match status" value="1"/>
</dbReference>
<dbReference type="PROSITE" id="PS50144">
    <property type="entry name" value="MATH"/>
    <property type="match status" value="1"/>
</dbReference>
<evidence type="ECO:0000256" key="1">
    <source>
        <dbReference type="ARBA" id="ARBA00004906"/>
    </source>
</evidence>
<evidence type="ECO:0000313" key="7">
    <source>
        <dbReference type="Proteomes" id="UP000636709"/>
    </source>
</evidence>
<feature type="domain" description="BTB" evidence="4">
    <location>
        <begin position="150"/>
        <end position="212"/>
    </location>
</feature>
<accession>A0A835FQF0</accession>
<dbReference type="CDD" id="cd00121">
    <property type="entry name" value="MATH"/>
    <property type="match status" value="1"/>
</dbReference>
<dbReference type="PANTHER" id="PTHR26379:SF382">
    <property type="entry name" value="OS10G0435900 PROTEIN"/>
    <property type="match status" value="1"/>
</dbReference>
<dbReference type="EMBL" id="JACEFO010000402">
    <property type="protein sequence ID" value="KAF8772406.1"/>
    <property type="molecule type" value="Genomic_DNA"/>
</dbReference>
<dbReference type="InterPro" id="IPR008974">
    <property type="entry name" value="TRAF-like"/>
</dbReference>
<gene>
    <name evidence="6" type="ORF">HU200_005810</name>
</gene>
<feature type="region of interest" description="Disordered" evidence="3">
    <location>
        <begin position="1"/>
        <end position="25"/>
    </location>
</feature>
<dbReference type="GO" id="GO:0016567">
    <property type="term" value="P:protein ubiquitination"/>
    <property type="evidence" value="ECO:0007669"/>
    <property type="project" value="InterPro"/>
</dbReference>
<dbReference type="Gene3D" id="2.60.210.10">
    <property type="entry name" value="Apoptosis, Tumor Necrosis Factor Receptor Associated Protein 2, Chain A"/>
    <property type="match status" value="1"/>
</dbReference>
<dbReference type="Pfam" id="PF22486">
    <property type="entry name" value="MATH_2"/>
    <property type="match status" value="1"/>
</dbReference>
<dbReference type="Pfam" id="PF00651">
    <property type="entry name" value="BTB"/>
    <property type="match status" value="1"/>
</dbReference>
<evidence type="ECO:0000313" key="6">
    <source>
        <dbReference type="EMBL" id="KAF8772406.1"/>
    </source>
</evidence>
<dbReference type="Proteomes" id="UP000636709">
    <property type="component" value="Unassembled WGS sequence"/>
</dbReference>
<dbReference type="Gene3D" id="3.30.710.10">
    <property type="entry name" value="Potassium Channel Kv1.1, Chain A"/>
    <property type="match status" value="1"/>
</dbReference>
<dbReference type="SMART" id="SM00225">
    <property type="entry name" value="BTB"/>
    <property type="match status" value="1"/>
</dbReference>